<comment type="caution">
    <text evidence="18">Lacks conserved residue(s) required for the propagation of feature annotation.</text>
</comment>
<dbReference type="AlphaFoldDB" id="A0A667GBL3"/>
<accession>A0A667GBL3</accession>
<evidence type="ECO:0000259" key="23">
    <source>
        <dbReference type="PROSITE" id="PS52035"/>
    </source>
</evidence>
<evidence type="ECO:0000256" key="13">
    <source>
        <dbReference type="ARBA" id="ARBA00023049"/>
    </source>
</evidence>
<keyword evidence="12" id="KW-0862">Zinc</keyword>
<evidence type="ECO:0000256" key="11">
    <source>
        <dbReference type="ARBA" id="ARBA00022801"/>
    </source>
</evidence>
<evidence type="ECO:0000256" key="19">
    <source>
        <dbReference type="PROSITE-ProRule" id="PRU01379"/>
    </source>
</evidence>
<dbReference type="Pfam" id="PF00246">
    <property type="entry name" value="Peptidase_M14"/>
    <property type="match status" value="1"/>
</dbReference>
<dbReference type="GO" id="GO:0004181">
    <property type="term" value="F:metallocarboxypeptidase activity"/>
    <property type="evidence" value="ECO:0007669"/>
    <property type="project" value="InterPro"/>
</dbReference>
<feature type="domain" description="Peptidase M14" evidence="23">
    <location>
        <begin position="179"/>
        <end position="494"/>
    </location>
</feature>
<dbReference type="GO" id="GO:0016055">
    <property type="term" value="P:Wnt signaling pathway"/>
    <property type="evidence" value="ECO:0007669"/>
    <property type="project" value="UniProtKB-KW"/>
</dbReference>
<dbReference type="PROSITE" id="PS50038">
    <property type="entry name" value="FZ"/>
    <property type="match status" value="1"/>
</dbReference>
<keyword evidence="13" id="KW-0482">Metalloprotease</keyword>
<evidence type="ECO:0000256" key="3">
    <source>
        <dbReference type="ARBA" id="ARBA00005988"/>
    </source>
</evidence>
<dbReference type="SMART" id="SM00063">
    <property type="entry name" value="FRI"/>
    <property type="match status" value="1"/>
</dbReference>
<dbReference type="FunFam" id="2.60.40.1120:FF:000010">
    <property type="entry name" value="Carboxypeptidase Z"/>
    <property type="match status" value="1"/>
</dbReference>
<dbReference type="FunFam" id="1.10.2000.10:FF:000012">
    <property type="entry name" value="Carboxypeptidase Z"/>
    <property type="match status" value="1"/>
</dbReference>
<comment type="cofactor">
    <cofactor evidence="1">
        <name>Zn(2+)</name>
        <dbReference type="ChEBI" id="CHEBI:29105"/>
    </cofactor>
</comment>
<keyword evidence="6" id="KW-0121">Carboxypeptidase</keyword>
<feature type="active site" description="Proton donor/acceptor" evidence="19">
    <location>
        <position position="464"/>
    </location>
</feature>
<dbReference type="SMART" id="SM00631">
    <property type="entry name" value="Zn_pept"/>
    <property type="match status" value="1"/>
</dbReference>
<sequence length="648" mass="72096">MPPPPPPPLPLLLLASLAAVAAGPGCPLGRGRAATCVDPQLRTCSDVAYNHTAFPTLLGLRSREAVESSSEYILLSVLHHLLEGQCNPDLRLLGCAVLAPRCGDGRVHRPCRHVCEDLREACQPAFDAIDMAWPYFLDCGSYFASVEEGCHDPLEKLRGGLDAEEVLPSGLPPTFVHFTHHSYAQMVRVLRRTAARCAHIAKTYSIGRSFNGKELLVIEFSARPGQHELMEPEVKLIGNIHGNEVAGREMLIYLAQYLCSEYLLGSPRIQRLLNTTRIHLLPSMNPDGYEVAAAEGAGYNGWTSGRQNAQNLDLNRNFPDLTSEYYRLEASGSIRSSRIPIPQHYWWGKVAPETKAIIKWMRTTPFVLSASLHGGDLVVSYPFDLSKHSQEEKFSPTPDEKMFKLLARAYADVHPMMMDRSENRCGGNFLKRGSIINGADWYSFTGGMSDFNYLHSNCFEITVELGCVKFPPEEALYTIWQHNKEPLLNFVEMVHRGIKGVVMDKFGKPVKNARILVKGIRHDITTAPDGDYWRLLPPGSHIVIAQAPGYSKVIKKVTIPARMKRAGRVDFILQPLGTGPKKFLLGPRRSGSAVRDPLGGASPYGEPQEPGQEPLGARRQPSAGGSKPWWWSYFTSISQHKPRWLLKY</sequence>
<dbReference type="Gene3D" id="3.40.630.10">
    <property type="entry name" value="Zn peptidases"/>
    <property type="match status" value="1"/>
</dbReference>
<dbReference type="GO" id="GO:0008270">
    <property type="term" value="F:zinc ion binding"/>
    <property type="evidence" value="ECO:0007669"/>
    <property type="project" value="InterPro"/>
</dbReference>
<feature type="region of interest" description="Disordered" evidence="20">
    <location>
        <begin position="584"/>
        <end position="626"/>
    </location>
</feature>
<evidence type="ECO:0000256" key="14">
    <source>
        <dbReference type="ARBA" id="ARBA00023157"/>
    </source>
</evidence>
<keyword evidence="25" id="KW-1185">Reference proteome</keyword>
<dbReference type="PANTHER" id="PTHR11532:SF63">
    <property type="entry name" value="CARBOXYPEPTIDASE Z"/>
    <property type="match status" value="1"/>
</dbReference>
<evidence type="ECO:0000256" key="4">
    <source>
        <dbReference type="ARBA" id="ARBA00022525"/>
    </source>
</evidence>
<dbReference type="SUPFAM" id="SSF63501">
    <property type="entry name" value="Frizzled cysteine-rich domain"/>
    <property type="match status" value="1"/>
</dbReference>
<dbReference type="PANTHER" id="PTHR11532">
    <property type="entry name" value="PROTEASE M14 CARBOXYPEPTIDASE"/>
    <property type="match status" value="1"/>
</dbReference>
<evidence type="ECO:0000256" key="15">
    <source>
        <dbReference type="ARBA" id="ARBA00023180"/>
    </source>
</evidence>
<proteinExistence type="inferred from homology"/>
<comment type="subcellular location">
    <subcellularLocation>
        <location evidence="2">Secreted</location>
        <location evidence="2">Extracellular space</location>
        <location evidence="2">Extracellular matrix</location>
    </subcellularLocation>
</comment>
<dbReference type="Gene3D" id="1.10.2000.10">
    <property type="entry name" value="Frizzled cysteine-rich domain"/>
    <property type="match status" value="1"/>
</dbReference>
<evidence type="ECO:0000256" key="7">
    <source>
        <dbReference type="ARBA" id="ARBA00022670"/>
    </source>
</evidence>
<feature type="chain" id="PRO_5025586828" description="Carboxypeptidase Z" evidence="21">
    <location>
        <begin position="23"/>
        <end position="648"/>
    </location>
</feature>
<dbReference type="CDD" id="cd03867">
    <property type="entry name" value="M14_CPZ"/>
    <property type="match status" value="1"/>
</dbReference>
<dbReference type="SUPFAM" id="SSF53187">
    <property type="entry name" value="Zn-dependent exopeptidases"/>
    <property type="match status" value="1"/>
</dbReference>
<dbReference type="InterPro" id="IPR020067">
    <property type="entry name" value="Frizzled_dom"/>
</dbReference>
<dbReference type="InterPro" id="IPR036790">
    <property type="entry name" value="Frizzled_dom_sf"/>
</dbReference>
<evidence type="ECO:0000256" key="5">
    <source>
        <dbReference type="ARBA" id="ARBA00022530"/>
    </source>
</evidence>
<evidence type="ECO:0000256" key="20">
    <source>
        <dbReference type="SAM" id="MobiDB-lite"/>
    </source>
</evidence>
<dbReference type="FunFam" id="3.40.630.10:FF:000022">
    <property type="entry name" value="Carboxypeptidase Z"/>
    <property type="match status" value="1"/>
</dbReference>
<evidence type="ECO:0000256" key="2">
    <source>
        <dbReference type="ARBA" id="ARBA00004498"/>
    </source>
</evidence>
<dbReference type="InterPro" id="IPR057247">
    <property type="entry name" value="CARBOXYPEPT_ZN_2"/>
</dbReference>
<dbReference type="GO" id="GO:0006518">
    <property type="term" value="P:peptide metabolic process"/>
    <property type="evidence" value="ECO:0007669"/>
    <property type="project" value="TreeGrafter"/>
</dbReference>
<feature type="signal peptide" evidence="21">
    <location>
        <begin position="1"/>
        <end position="22"/>
    </location>
</feature>
<evidence type="ECO:0000256" key="17">
    <source>
        <dbReference type="ARBA" id="ARBA00071410"/>
    </source>
</evidence>
<keyword evidence="14 18" id="KW-1015">Disulfide bond</keyword>
<dbReference type="CDD" id="cd11308">
    <property type="entry name" value="Peptidase_M14NE-CP-C_like"/>
    <property type="match status" value="1"/>
</dbReference>
<keyword evidence="5" id="KW-0272">Extracellular matrix</keyword>
<evidence type="ECO:0000256" key="21">
    <source>
        <dbReference type="SAM" id="SignalP"/>
    </source>
</evidence>
<evidence type="ECO:0000256" key="12">
    <source>
        <dbReference type="ARBA" id="ARBA00022833"/>
    </source>
</evidence>
<dbReference type="PRINTS" id="PR00765">
    <property type="entry name" value="CRBOXYPTASEA"/>
</dbReference>
<feature type="disulfide bond" evidence="18">
    <location>
        <begin position="115"/>
        <end position="139"/>
    </location>
</feature>
<keyword evidence="15" id="KW-0325">Glycoprotein</keyword>
<dbReference type="GO" id="GO:0016485">
    <property type="term" value="P:protein processing"/>
    <property type="evidence" value="ECO:0007669"/>
    <property type="project" value="TreeGrafter"/>
</dbReference>
<comment type="function">
    <text evidence="16">Cleaves substrates with C-terminal arginine residues. Probably modulates the Wnt signaling pathway, by cleaving some undefined protein. May play a role in cleavage during prohormone processing.</text>
</comment>
<keyword evidence="11" id="KW-0378">Hydrolase</keyword>
<evidence type="ECO:0000256" key="9">
    <source>
        <dbReference type="ARBA" id="ARBA00022723"/>
    </source>
</evidence>
<dbReference type="SUPFAM" id="SSF49464">
    <property type="entry name" value="Carboxypeptidase regulatory domain-like"/>
    <property type="match status" value="1"/>
</dbReference>
<dbReference type="InterPro" id="IPR050753">
    <property type="entry name" value="Peptidase_M14_domain"/>
</dbReference>
<dbReference type="Pfam" id="PF01392">
    <property type="entry name" value="Fz"/>
    <property type="match status" value="1"/>
</dbReference>
<dbReference type="InterPro" id="IPR000834">
    <property type="entry name" value="Peptidase_M14"/>
</dbReference>
<dbReference type="GO" id="GO:0005615">
    <property type="term" value="C:extracellular space"/>
    <property type="evidence" value="ECO:0007669"/>
    <property type="project" value="TreeGrafter"/>
</dbReference>
<dbReference type="Proteomes" id="UP000472241">
    <property type="component" value="Unplaced"/>
</dbReference>
<gene>
    <name evidence="24" type="primary">CPZ</name>
</gene>
<protein>
    <recommendedName>
        <fullName evidence="17">Carboxypeptidase Z</fullName>
    </recommendedName>
</protein>
<reference evidence="24" key="1">
    <citation type="submission" date="2025-08" db="UniProtKB">
        <authorList>
            <consortium name="Ensembl"/>
        </authorList>
    </citation>
    <scope>IDENTIFICATION</scope>
</reference>
<organism evidence="24 25">
    <name type="scientific">Lynx canadensis</name>
    <name type="common">Canada lynx</name>
    <name type="synonym">Felis canadensis</name>
    <dbReference type="NCBI Taxonomy" id="61383"/>
    <lineage>
        <taxon>Eukaryota</taxon>
        <taxon>Metazoa</taxon>
        <taxon>Chordata</taxon>
        <taxon>Craniata</taxon>
        <taxon>Vertebrata</taxon>
        <taxon>Euteleostomi</taxon>
        <taxon>Mammalia</taxon>
        <taxon>Eutheria</taxon>
        <taxon>Laurasiatheria</taxon>
        <taxon>Carnivora</taxon>
        <taxon>Feliformia</taxon>
        <taxon>Felidae</taxon>
        <taxon>Felinae</taxon>
        <taxon>Lynx</taxon>
    </lineage>
</organism>
<evidence type="ECO:0000313" key="24">
    <source>
        <dbReference type="Ensembl" id="ENSLCNP00005004372.1"/>
    </source>
</evidence>
<evidence type="ECO:0000256" key="8">
    <source>
        <dbReference type="ARBA" id="ARBA00022687"/>
    </source>
</evidence>
<evidence type="ECO:0000256" key="16">
    <source>
        <dbReference type="ARBA" id="ARBA00057799"/>
    </source>
</evidence>
<dbReference type="Gene3D" id="2.60.40.1120">
    <property type="entry name" value="Carboxypeptidase-like, regulatory domain"/>
    <property type="match status" value="1"/>
</dbReference>
<keyword evidence="10 21" id="KW-0732">Signal</keyword>
<evidence type="ECO:0000313" key="25">
    <source>
        <dbReference type="Proteomes" id="UP000472241"/>
    </source>
</evidence>
<evidence type="ECO:0000256" key="18">
    <source>
        <dbReference type="PROSITE-ProRule" id="PRU00090"/>
    </source>
</evidence>
<comment type="similarity">
    <text evidence="3 19">Belongs to the peptidase M14 family.</text>
</comment>
<evidence type="ECO:0000256" key="10">
    <source>
        <dbReference type="ARBA" id="ARBA00022729"/>
    </source>
</evidence>
<dbReference type="InterPro" id="IPR034239">
    <property type="entry name" value="M14_CPZ_CPD"/>
</dbReference>
<dbReference type="PROSITE" id="PS52035">
    <property type="entry name" value="PEPTIDASE_M14"/>
    <property type="match status" value="1"/>
</dbReference>
<dbReference type="PROSITE" id="PS00133">
    <property type="entry name" value="CARBOXYPEPT_ZN_2"/>
    <property type="match status" value="1"/>
</dbReference>
<keyword evidence="4" id="KW-0964">Secreted</keyword>
<dbReference type="InterPro" id="IPR008969">
    <property type="entry name" value="CarboxyPept-like_regulatory"/>
</dbReference>
<name>A0A667GBL3_LYNCA</name>
<keyword evidence="9" id="KW-0479">Metal-binding</keyword>
<evidence type="ECO:0000256" key="6">
    <source>
        <dbReference type="ARBA" id="ARBA00022645"/>
    </source>
</evidence>
<reference evidence="24" key="2">
    <citation type="submission" date="2025-09" db="UniProtKB">
        <authorList>
            <consortium name="Ensembl"/>
        </authorList>
    </citation>
    <scope>IDENTIFICATION</scope>
</reference>
<keyword evidence="8" id="KW-0879">Wnt signaling pathway</keyword>
<dbReference type="Pfam" id="PF13620">
    <property type="entry name" value="CarboxypepD_reg"/>
    <property type="match status" value="1"/>
</dbReference>
<feature type="compositionally biased region" description="Low complexity" evidence="20">
    <location>
        <begin position="605"/>
        <end position="614"/>
    </location>
</feature>
<evidence type="ECO:0000259" key="22">
    <source>
        <dbReference type="PROSITE" id="PS50038"/>
    </source>
</evidence>
<keyword evidence="7" id="KW-0645">Protease</keyword>
<dbReference type="Ensembl" id="ENSLCNT00005004926.1">
    <property type="protein sequence ID" value="ENSLCNP00005004372.1"/>
    <property type="gene ID" value="ENSLCNG00005002917.1"/>
</dbReference>
<evidence type="ECO:0000256" key="1">
    <source>
        <dbReference type="ARBA" id="ARBA00001947"/>
    </source>
</evidence>
<feature type="domain" description="FZ" evidence="22">
    <location>
        <begin position="31"/>
        <end position="153"/>
    </location>
</feature>